<comment type="subcellular location">
    <subcellularLocation>
        <location evidence="1">Membrane</location>
        <topology evidence="1">Multi-pass membrane protein</topology>
    </subcellularLocation>
</comment>
<comment type="caution">
    <text evidence="10">The sequence shown here is derived from an EMBL/GenBank/DDBJ whole genome shotgun (WGS) entry which is preliminary data.</text>
</comment>
<keyword evidence="7 9" id="KW-0472">Membrane</keyword>
<reference evidence="10 11" key="1">
    <citation type="submission" date="2020-10" db="EMBL/GenBank/DDBJ databases">
        <title>Mouse Oral microbiota.</title>
        <authorList>
            <person name="Joseph S."/>
            <person name="Aduse-Opoku J."/>
        </authorList>
    </citation>
    <scope>NUCLEOTIDE SEQUENCE [LARGE SCALE GENOMIC DNA]</scope>
    <source>
        <strain evidence="10 11">19428wE5_W307</strain>
    </source>
</reference>
<evidence type="ECO:0000256" key="6">
    <source>
        <dbReference type="ARBA" id="ARBA00022989"/>
    </source>
</evidence>
<gene>
    <name evidence="10" type="ORF">IR135_02510</name>
</gene>
<dbReference type="CDD" id="cd01115">
    <property type="entry name" value="SLC13_permease"/>
    <property type="match status" value="1"/>
</dbReference>
<dbReference type="Proteomes" id="UP000647980">
    <property type="component" value="Unassembled WGS sequence"/>
</dbReference>
<dbReference type="Pfam" id="PF00939">
    <property type="entry name" value="Na_sulph_symp"/>
    <property type="match status" value="1"/>
</dbReference>
<evidence type="ECO:0000256" key="4">
    <source>
        <dbReference type="ARBA" id="ARBA00022692"/>
    </source>
</evidence>
<keyword evidence="4 9" id="KW-0812">Transmembrane</keyword>
<feature type="transmembrane region" description="Helical" evidence="9">
    <location>
        <begin position="136"/>
        <end position="154"/>
    </location>
</feature>
<comment type="similarity">
    <text evidence="2">Belongs to the SLC13A/DASS transporter (TC 2.A.47) family. NADC subfamily.</text>
</comment>
<sequence length="548" mass="59052">MFILGGIFVSDSKDRGVVQKSYDNLWSESKRTKSLLKFFSTKDLRNAATGAPSPEEHRKAYSKAQLIGLILGPLLFVLALLFLKSDSLDSSGIFVVAAALWIATWWVTEAIPIPATSLLPLFLFPMGGVMSNQETASFYGDDIVFLFLGGFLLAVAMEKWNLHTRIALSIIKAIGTTTATILLGFMVSTALLSMFVSNTAAVMIMIPIGLAIIKEAHSLSTPELGGDVKLFEKALVLGIGYAGTIGGLGTLIGTPPLIILAGQMRQIFDVELNFAQWMLVGIPVVIVMLAIAWAYMNYFSFKHGMKELPGGRKIITDELEKLGKMTREEVWVLIIFILAAALWIMRGFFFDQFAFTEMLGDGSIAMFAAVLLFLIPSKKQNGRVLDWGVAKDLPWGVLLLFGGGLALAGSIVATGVDAWIGEMLAGVGGMPLILMIAIVAILILFLTEFTSNTATATMILPVLAGLAIALDVHPLALMIPAAMAANCAFMLPVGTPPNAIVFGTNKVSIAEMVKTGVWLNVIASVIIIVVVYLWVPVVYGIDLHVFPF</sequence>
<protein>
    <recommendedName>
        <fullName evidence="3">Sodium-dependent dicarboxylate transporter SdcS</fullName>
    </recommendedName>
    <alternativeName>
        <fullName evidence="8">Na(+)/dicarboxylate symporter</fullName>
    </alternativeName>
</protein>
<keyword evidence="11" id="KW-1185">Reference proteome</keyword>
<evidence type="ECO:0000256" key="1">
    <source>
        <dbReference type="ARBA" id="ARBA00004141"/>
    </source>
</evidence>
<feature type="transmembrane region" description="Helical" evidence="9">
    <location>
        <begin position="330"/>
        <end position="349"/>
    </location>
</feature>
<feature type="transmembrane region" description="Helical" evidence="9">
    <location>
        <begin position="166"/>
        <end position="185"/>
    </location>
</feature>
<dbReference type="InterPro" id="IPR001898">
    <property type="entry name" value="SLC13A/DASS"/>
</dbReference>
<feature type="transmembrane region" description="Helical" evidence="9">
    <location>
        <begin position="274"/>
        <end position="296"/>
    </location>
</feature>
<feature type="transmembrane region" description="Helical" evidence="9">
    <location>
        <begin position="426"/>
        <end position="446"/>
    </location>
</feature>
<feature type="transmembrane region" description="Helical" evidence="9">
    <location>
        <begin position="476"/>
        <end position="495"/>
    </location>
</feature>
<evidence type="ECO:0000256" key="3">
    <source>
        <dbReference type="ARBA" id="ARBA00020150"/>
    </source>
</evidence>
<feature type="transmembrane region" description="Helical" evidence="9">
    <location>
        <begin position="453"/>
        <end position="470"/>
    </location>
</feature>
<proteinExistence type="inferred from homology"/>
<feature type="transmembrane region" description="Helical" evidence="9">
    <location>
        <begin position="234"/>
        <end position="254"/>
    </location>
</feature>
<organism evidence="10 11">
    <name type="scientific">Jeotgalicoccus nanhaiensis</name>
    <dbReference type="NCBI Taxonomy" id="568603"/>
    <lineage>
        <taxon>Bacteria</taxon>
        <taxon>Bacillati</taxon>
        <taxon>Bacillota</taxon>
        <taxon>Bacilli</taxon>
        <taxon>Bacillales</taxon>
        <taxon>Staphylococcaceae</taxon>
        <taxon>Jeotgalicoccus</taxon>
    </lineage>
</organism>
<keyword evidence="6 9" id="KW-1133">Transmembrane helix</keyword>
<dbReference type="NCBIfam" id="TIGR00785">
    <property type="entry name" value="dass"/>
    <property type="match status" value="1"/>
</dbReference>
<keyword evidence="5" id="KW-0813">Transport</keyword>
<accession>A0ABR9XVT5</accession>
<evidence type="ECO:0000256" key="9">
    <source>
        <dbReference type="SAM" id="Phobius"/>
    </source>
</evidence>
<feature type="transmembrane region" description="Helical" evidence="9">
    <location>
        <begin position="95"/>
        <end position="124"/>
    </location>
</feature>
<feature type="transmembrane region" description="Helical" evidence="9">
    <location>
        <begin position="395"/>
        <end position="420"/>
    </location>
</feature>
<evidence type="ECO:0000256" key="5">
    <source>
        <dbReference type="ARBA" id="ARBA00022847"/>
    </source>
</evidence>
<evidence type="ECO:0000256" key="2">
    <source>
        <dbReference type="ARBA" id="ARBA00006772"/>
    </source>
</evidence>
<evidence type="ECO:0000313" key="10">
    <source>
        <dbReference type="EMBL" id="MBF0753130.1"/>
    </source>
</evidence>
<name>A0ABR9XVT5_9STAP</name>
<feature type="transmembrane region" description="Helical" evidence="9">
    <location>
        <begin position="516"/>
        <end position="535"/>
    </location>
</feature>
<feature type="transmembrane region" description="Helical" evidence="9">
    <location>
        <begin position="355"/>
        <end position="375"/>
    </location>
</feature>
<feature type="transmembrane region" description="Helical" evidence="9">
    <location>
        <begin position="64"/>
        <end position="83"/>
    </location>
</feature>
<dbReference type="PANTHER" id="PTHR10283:SF82">
    <property type="entry name" value="SOLUTE CARRIER FAMILY 13 MEMBER 2"/>
    <property type="match status" value="1"/>
</dbReference>
<evidence type="ECO:0000256" key="8">
    <source>
        <dbReference type="ARBA" id="ARBA00031174"/>
    </source>
</evidence>
<dbReference type="PANTHER" id="PTHR10283">
    <property type="entry name" value="SOLUTE CARRIER FAMILY 13 MEMBER"/>
    <property type="match status" value="1"/>
</dbReference>
<evidence type="ECO:0000256" key="7">
    <source>
        <dbReference type="ARBA" id="ARBA00023136"/>
    </source>
</evidence>
<dbReference type="EMBL" id="JADGLW010000002">
    <property type="protein sequence ID" value="MBF0753130.1"/>
    <property type="molecule type" value="Genomic_DNA"/>
</dbReference>
<keyword evidence="5" id="KW-0769">Symport</keyword>
<evidence type="ECO:0000313" key="11">
    <source>
        <dbReference type="Proteomes" id="UP000647980"/>
    </source>
</evidence>